<dbReference type="AlphaFoldDB" id="A0A937D802"/>
<dbReference type="Proteomes" id="UP000613011">
    <property type="component" value="Unassembled WGS sequence"/>
</dbReference>
<keyword evidence="2" id="KW-0378">Hydrolase</keyword>
<dbReference type="InterPro" id="IPR015943">
    <property type="entry name" value="WD40/YVTN_repeat-like_dom_sf"/>
</dbReference>
<name>A0A937D802_9BURK</name>
<gene>
    <name evidence="2" type="ORF">JI739_19510</name>
</gene>
<reference evidence="2" key="1">
    <citation type="submission" date="2021-01" db="EMBL/GenBank/DDBJ databases">
        <title>Ramlibacter sp. strain AW1 16S ribosomal RNA gene Genome sequencing and assembly.</title>
        <authorList>
            <person name="Kang M."/>
        </authorList>
    </citation>
    <scope>NUCLEOTIDE SEQUENCE</scope>
    <source>
        <strain evidence="2">AW1</strain>
    </source>
</reference>
<dbReference type="SUPFAM" id="SSF110296">
    <property type="entry name" value="Oligoxyloglucan reducing end-specific cellobiohydrolase"/>
    <property type="match status" value="1"/>
</dbReference>
<feature type="signal peptide" evidence="1">
    <location>
        <begin position="1"/>
        <end position="27"/>
    </location>
</feature>
<dbReference type="GO" id="GO:0016787">
    <property type="term" value="F:hydrolase activity"/>
    <property type="evidence" value="ECO:0007669"/>
    <property type="project" value="UniProtKB-KW"/>
</dbReference>
<feature type="chain" id="PRO_5038105735" evidence="1">
    <location>
        <begin position="28"/>
        <end position="309"/>
    </location>
</feature>
<evidence type="ECO:0000313" key="2">
    <source>
        <dbReference type="EMBL" id="MBL0422543.1"/>
    </source>
</evidence>
<dbReference type="EMBL" id="JAEQNA010000008">
    <property type="protein sequence ID" value="MBL0422543.1"/>
    <property type="molecule type" value="Genomic_DNA"/>
</dbReference>
<sequence length="309" mass="32549">MNRKTFYAVAFAVAVAPMAWWSVSAAASVSLTHVHGLTYSADGSKLMVPSHHGLAVFSSGQWSKASGPEHDYMGFAGTKSALYSSGHPAPGSGLKNPFGLIKSTDGGASWKQLGLEGESDFHTMAASHGTNAVYVVNPQPNSRMRTAGIYFTMNDGLKWERAEARGLVGRPLALAVHPTDASTLAAATEQGLYLSKDAGASFKPLATGQRALAAAFTLDGKELWWSGFEGRPTLTALPLQEGAKPRRVVLPAMGEDAVSYIAQNPARTQEMAVATFKKSVFVSADGGGTWTRVANEGETAATAVSRKKD</sequence>
<accession>A0A937D802</accession>
<evidence type="ECO:0000256" key="1">
    <source>
        <dbReference type="SAM" id="SignalP"/>
    </source>
</evidence>
<keyword evidence="1" id="KW-0732">Signal</keyword>
<dbReference type="RefSeq" id="WP_201685608.1">
    <property type="nucleotide sequence ID" value="NZ_JAEQNA010000008.1"/>
</dbReference>
<dbReference type="InterPro" id="IPR054817">
    <property type="entry name" value="Glycosyl_F510_1955-like"/>
</dbReference>
<proteinExistence type="predicted"/>
<evidence type="ECO:0000313" key="3">
    <source>
        <dbReference type="Proteomes" id="UP000613011"/>
    </source>
</evidence>
<organism evidence="2 3">
    <name type="scientific">Ramlibacter aurantiacus</name>
    <dbReference type="NCBI Taxonomy" id="2801330"/>
    <lineage>
        <taxon>Bacteria</taxon>
        <taxon>Pseudomonadati</taxon>
        <taxon>Pseudomonadota</taxon>
        <taxon>Betaproteobacteria</taxon>
        <taxon>Burkholderiales</taxon>
        <taxon>Comamonadaceae</taxon>
        <taxon>Ramlibacter</taxon>
    </lineage>
</organism>
<comment type="caution">
    <text evidence="2">The sequence shown here is derived from an EMBL/GenBank/DDBJ whole genome shotgun (WGS) entry which is preliminary data.</text>
</comment>
<protein>
    <submittedName>
        <fullName evidence="2">Glycosyl hydrolase</fullName>
    </submittedName>
</protein>
<dbReference type="Gene3D" id="2.130.10.10">
    <property type="entry name" value="YVTN repeat-like/Quinoprotein amine dehydrogenase"/>
    <property type="match status" value="1"/>
</dbReference>
<keyword evidence="3" id="KW-1185">Reference proteome</keyword>
<dbReference type="NCBIfam" id="NF045728">
    <property type="entry name" value="glycosyl_F510_1955"/>
    <property type="match status" value="1"/>
</dbReference>